<dbReference type="GO" id="GO:0008270">
    <property type="term" value="F:zinc ion binding"/>
    <property type="evidence" value="ECO:0007669"/>
    <property type="project" value="UniProtKB-KW"/>
</dbReference>
<dbReference type="OrthoDB" id="9514740at2759"/>
<dbReference type="AlphaFoldDB" id="A0A368QY99"/>
<dbReference type="EMBL" id="CM003531">
    <property type="protein sequence ID" value="RCV22925.1"/>
    <property type="molecule type" value="Genomic_DNA"/>
</dbReference>
<dbReference type="Gene3D" id="3.90.228.10">
    <property type="match status" value="1"/>
</dbReference>
<name>A0A368QY99_SETIT</name>
<dbReference type="InterPro" id="IPR013087">
    <property type="entry name" value="Znf_C2H2_type"/>
</dbReference>
<evidence type="ECO:0000313" key="3">
    <source>
        <dbReference type="EMBL" id="RCV22925.1"/>
    </source>
</evidence>
<evidence type="ECO:0000259" key="2">
    <source>
        <dbReference type="PROSITE" id="PS50157"/>
    </source>
</evidence>
<evidence type="ECO:0000256" key="1">
    <source>
        <dbReference type="PROSITE-ProRule" id="PRU00042"/>
    </source>
</evidence>
<dbReference type="PANTHER" id="PTHR31681:SF98">
    <property type="entry name" value="OS06G0683000 PROTEIN"/>
    <property type="match status" value="1"/>
</dbReference>
<dbReference type="SUPFAM" id="SSF56399">
    <property type="entry name" value="ADP-ribosylation"/>
    <property type="match status" value="1"/>
</dbReference>
<reference evidence="3" key="2">
    <citation type="submission" date="2015-07" db="EMBL/GenBank/DDBJ databases">
        <authorList>
            <person name="Noorani M."/>
        </authorList>
    </citation>
    <scope>NUCLEOTIDE SEQUENCE</scope>
    <source>
        <strain evidence="3">Yugu1</strain>
    </source>
</reference>
<feature type="domain" description="C2H2-type" evidence="2">
    <location>
        <begin position="260"/>
        <end position="288"/>
    </location>
</feature>
<organism evidence="3">
    <name type="scientific">Setaria italica</name>
    <name type="common">Foxtail millet</name>
    <name type="synonym">Panicum italicum</name>
    <dbReference type="NCBI Taxonomy" id="4555"/>
    <lineage>
        <taxon>Eukaryota</taxon>
        <taxon>Viridiplantae</taxon>
        <taxon>Streptophyta</taxon>
        <taxon>Embryophyta</taxon>
        <taxon>Tracheophyta</taxon>
        <taxon>Spermatophyta</taxon>
        <taxon>Magnoliopsida</taxon>
        <taxon>Liliopsida</taxon>
        <taxon>Poales</taxon>
        <taxon>Poaceae</taxon>
        <taxon>PACMAD clade</taxon>
        <taxon>Panicoideae</taxon>
        <taxon>Panicodae</taxon>
        <taxon>Paniceae</taxon>
        <taxon>Cenchrinae</taxon>
        <taxon>Setaria</taxon>
    </lineage>
</organism>
<dbReference type="PROSITE" id="PS50157">
    <property type="entry name" value="ZINC_FINGER_C2H2_2"/>
    <property type="match status" value="1"/>
</dbReference>
<keyword evidence="1" id="KW-0862">Zinc</keyword>
<protein>
    <recommendedName>
        <fullName evidence="2">C2H2-type domain-containing protein</fullName>
    </recommendedName>
</protein>
<keyword evidence="1" id="KW-0863">Zinc-finger</keyword>
<keyword evidence="1" id="KW-0479">Metal-binding</keyword>
<dbReference type="PANTHER" id="PTHR31681">
    <property type="entry name" value="C2H2-LIKE ZINC FINGER PROTEIN"/>
    <property type="match status" value="1"/>
</dbReference>
<dbReference type="PROSITE" id="PS00028">
    <property type="entry name" value="ZINC_FINGER_C2H2_1"/>
    <property type="match status" value="1"/>
</dbReference>
<gene>
    <name evidence="3" type="ORF">SETIT_4G258800v2</name>
</gene>
<reference evidence="3" key="1">
    <citation type="journal article" date="2012" name="Nat. Biotechnol.">
        <title>Reference genome sequence of the model plant Setaria.</title>
        <authorList>
            <person name="Bennetzen J.L."/>
            <person name="Schmutz J."/>
            <person name="Wang H."/>
            <person name="Percifield R."/>
            <person name="Hawkins J."/>
            <person name="Pontaroli A.C."/>
            <person name="Estep M."/>
            <person name="Feng L."/>
            <person name="Vaughn J.N."/>
            <person name="Grimwood J."/>
            <person name="Jenkins J."/>
            <person name="Barry K."/>
            <person name="Lindquist E."/>
            <person name="Hellsten U."/>
            <person name="Deshpande S."/>
            <person name="Wang X."/>
            <person name="Wu X."/>
            <person name="Mitros T."/>
            <person name="Triplett J."/>
            <person name="Yang X."/>
            <person name="Ye C.Y."/>
            <person name="Mauro-Herrera M."/>
            <person name="Wang L."/>
            <person name="Li P."/>
            <person name="Sharma M."/>
            <person name="Sharma R."/>
            <person name="Ronald P.C."/>
            <person name="Panaud O."/>
            <person name="Kellogg E.A."/>
            <person name="Brutnell T.P."/>
            <person name="Doust A.N."/>
            <person name="Tuskan G.A."/>
            <person name="Rokhsar D."/>
            <person name="Devos K.M."/>
        </authorList>
    </citation>
    <scope>NUCLEOTIDE SEQUENCE [LARGE SCALE GENOMIC DNA]</scope>
    <source>
        <strain evidence="3">Yugu1</strain>
    </source>
</reference>
<proteinExistence type="predicted"/>
<accession>A0A368QY99</accession>
<sequence length="503" mass="53747">MLGSEGNLRRRRRSLLTPLLQSVTIDSGCICMCRCDDPLCLNSWLASSSARPLGSNPAIHRGHGALGSGHPPARREWKRRRRRRLEKKMAMLWWTALKKSLSCKSRDSCDDVIKREDSRGASARGLKKSFLPPPSMLPRSGCSRSISNLRDVIHSQYGGGRRPRHCDSPRSIESSDVLNAATHDVLLAAAGGPPAASGRVDLRAGAGFAPGLAAWSIGGAAPLSPLLTRCSTARLSQREVSPLRRSAGAAPAWVSSGVGVRCDRCGGRFSSDDALESHHLAYHAVTELVDGDTASKVVELIYRVGWPDPEAALDRIERVVKVHSMDKSVDRFKAYMEEVKARAARLPNKHPRCIADGNELLQFHGTTVSCSLGASGSHSICASGTCNVCRIIRHGFSATRESNKDGVGVFTTSMSKRALECIGGITGGGEEAGTGTGGARHALIVCRAIAGRIHRPLENLRDVAGQPGFDSVAGQVGADSSIEELYLLNPSALLPCFVVICKA</sequence>